<evidence type="ECO:0000313" key="2">
    <source>
        <dbReference type="Proteomes" id="UP000034521"/>
    </source>
</evidence>
<accession>A0A0G1LJ63</accession>
<dbReference type="EMBL" id="LCIQ01000032">
    <property type="protein sequence ID" value="KKT59844.1"/>
    <property type="molecule type" value="Genomic_DNA"/>
</dbReference>
<dbReference type="Gene3D" id="3.50.50.60">
    <property type="entry name" value="FAD/NAD(P)-binding domain"/>
    <property type="match status" value="1"/>
</dbReference>
<protein>
    <recommendedName>
        <fullName evidence="3">FAD-binding domain-containing protein</fullName>
    </recommendedName>
</protein>
<reference evidence="1 2" key="1">
    <citation type="journal article" date="2015" name="Nature">
        <title>rRNA introns, odd ribosomes, and small enigmatic genomes across a large radiation of phyla.</title>
        <authorList>
            <person name="Brown C.T."/>
            <person name="Hug L.A."/>
            <person name="Thomas B.C."/>
            <person name="Sharon I."/>
            <person name="Castelle C.J."/>
            <person name="Singh A."/>
            <person name="Wilkins M.J."/>
            <person name="Williams K.H."/>
            <person name="Banfield J.F."/>
        </authorList>
    </citation>
    <scope>NUCLEOTIDE SEQUENCE [LARGE SCALE GENOMIC DNA]</scope>
</reference>
<dbReference type="PANTHER" id="PTHR42685">
    <property type="entry name" value="GERANYLGERANYL DIPHOSPHATE REDUCTASE"/>
    <property type="match status" value="1"/>
</dbReference>
<dbReference type="AlphaFoldDB" id="A0A0G1LJ63"/>
<dbReference type="InterPro" id="IPR036188">
    <property type="entry name" value="FAD/NAD-bd_sf"/>
</dbReference>
<dbReference type="PRINTS" id="PR00420">
    <property type="entry name" value="RNGMNOXGNASE"/>
</dbReference>
<sequence length="461" mass="51401">MRLEVVHPENNVSPEHPLVGKSIAIIGGGPAGAFCAYELARNGVEVRIFEDRSPKRPDFSAGEKRIPCTGCAGWLQADVTKLLADNGLEMSPEVVQSKTTFTSIVMPKTEANLRLNAPSTTVFRGFSPIHQFEGHPHVASLDGWLLEKAIDAGAKHLQVEISSIDLNEDSQGKVCIGDSTGLKYKTDLVIGAFGHNRRLMNTIQYPDSNPMRLEMPESQRAGVREYFIPKEFISRDLLESTFVFANPTPRIPFGTICPKGKFDQEPSGMYITIALMGRGDVAPDDFKDFLDNEQVKRLLHIDTQTKPRCACFPPLTVQSPRQFILPGRKDNVIMVNIGDAGPTRLRKNGIGSALDSAKHLSDILLRYGNSSEHMEIYKRYIERTYVRDNHVVNFVMHLSDFILNHDFTRRAVICLTDHNLGVVSQITQNTIERILTGKGPYWRIPIDVFLEIFANTSGPGE</sequence>
<dbReference type="Proteomes" id="UP000034521">
    <property type="component" value="Unassembled WGS sequence"/>
</dbReference>
<evidence type="ECO:0000313" key="1">
    <source>
        <dbReference type="EMBL" id="KKT59844.1"/>
    </source>
</evidence>
<name>A0A0G1LJ63_9BACT</name>
<dbReference type="InterPro" id="IPR050407">
    <property type="entry name" value="Geranylgeranyl_reductase"/>
</dbReference>
<proteinExistence type="predicted"/>
<dbReference type="PANTHER" id="PTHR42685:SF22">
    <property type="entry name" value="CONDITIONED MEDIUM FACTOR RECEPTOR 1"/>
    <property type="match status" value="1"/>
</dbReference>
<dbReference type="Pfam" id="PF13450">
    <property type="entry name" value="NAD_binding_8"/>
    <property type="match status" value="1"/>
</dbReference>
<comment type="caution">
    <text evidence="1">The sequence shown here is derived from an EMBL/GenBank/DDBJ whole genome shotgun (WGS) entry which is preliminary data.</text>
</comment>
<dbReference type="SUPFAM" id="SSF51905">
    <property type="entry name" value="FAD/NAD(P)-binding domain"/>
    <property type="match status" value="1"/>
</dbReference>
<gene>
    <name evidence="1" type="ORF">UW52_C0032G0004</name>
</gene>
<organism evidence="1 2">
    <name type="scientific">Candidatus Gottesmanbacteria bacterium GW2011_GWA1_44_24b</name>
    <dbReference type="NCBI Taxonomy" id="1618437"/>
    <lineage>
        <taxon>Bacteria</taxon>
        <taxon>Candidatus Gottesmaniibacteriota</taxon>
    </lineage>
</organism>
<evidence type="ECO:0008006" key="3">
    <source>
        <dbReference type="Google" id="ProtNLM"/>
    </source>
</evidence>